<accession>A0A2W1L9A8</accession>
<dbReference type="RefSeq" id="WP_111147123.1">
    <property type="nucleotide sequence ID" value="NZ_QKRB01000044.1"/>
</dbReference>
<sequence>MTSASNERGRASIRGERSFNPGTSTFAVPQPPQPATGGIINPGTASVTPPPGGMGPAVPPNSFYGSWPFAPWLGWLGWLPAPGGNPSPGPYPLPPESPASYITVVINGGAAFPWITQPYSVRYRPGLTVYQALAETGIVRFSWNGQLISVGGVYTGAGSGVSYSIRLNGQPLPPALLSTTVPPGASIGLTLLA</sequence>
<dbReference type="EMBL" id="QKRB01000044">
    <property type="protein sequence ID" value="PZD95493.1"/>
    <property type="molecule type" value="Genomic_DNA"/>
</dbReference>
<reference evidence="2 3" key="1">
    <citation type="submission" date="2018-06" db="EMBL/GenBank/DDBJ databases">
        <title>Paenibacillus imtechensis sp. nov.</title>
        <authorList>
            <person name="Pinnaka A.K."/>
            <person name="Singh H."/>
            <person name="Kaur M."/>
        </authorList>
    </citation>
    <scope>NUCLEOTIDE SEQUENCE [LARGE SCALE GENOMIC DNA]</scope>
    <source>
        <strain evidence="2 3">SMB1</strain>
    </source>
</reference>
<dbReference type="Proteomes" id="UP000249522">
    <property type="component" value="Unassembled WGS sequence"/>
</dbReference>
<dbReference type="OrthoDB" id="2639942at2"/>
<organism evidence="2 3">
    <name type="scientific">Paenibacillus sambharensis</name>
    <dbReference type="NCBI Taxonomy" id="1803190"/>
    <lineage>
        <taxon>Bacteria</taxon>
        <taxon>Bacillati</taxon>
        <taxon>Bacillota</taxon>
        <taxon>Bacilli</taxon>
        <taxon>Bacillales</taxon>
        <taxon>Paenibacillaceae</taxon>
        <taxon>Paenibacillus</taxon>
    </lineage>
</organism>
<comment type="caution">
    <text evidence="2">The sequence shown here is derived from an EMBL/GenBank/DDBJ whole genome shotgun (WGS) entry which is preliminary data.</text>
</comment>
<protein>
    <submittedName>
        <fullName evidence="2">Uncharacterized protein</fullName>
    </submittedName>
</protein>
<evidence type="ECO:0000256" key="1">
    <source>
        <dbReference type="SAM" id="MobiDB-lite"/>
    </source>
</evidence>
<dbReference type="AlphaFoldDB" id="A0A2W1L9A8"/>
<feature type="region of interest" description="Disordered" evidence="1">
    <location>
        <begin position="1"/>
        <end position="54"/>
    </location>
</feature>
<keyword evidence="3" id="KW-1185">Reference proteome</keyword>
<name>A0A2W1L9A8_9BACL</name>
<gene>
    <name evidence="2" type="ORF">DNH61_13245</name>
</gene>
<proteinExistence type="predicted"/>
<feature type="compositionally biased region" description="Basic and acidic residues" evidence="1">
    <location>
        <begin position="7"/>
        <end position="17"/>
    </location>
</feature>
<evidence type="ECO:0000313" key="2">
    <source>
        <dbReference type="EMBL" id="PZD95493.1"/>
    </source>
</evidence>
<evidence type="ECO:0000313" key="3">
    <source>
        <dbReference type="Proteomes" id="UP000249522"/>
    </source>
</evidence>